<reference evidence="2" key="1">
    <citation type="submission" date="2024-04" db="EMBL/GenBank/DDBJ databases">
        <title>Salinicola lusitanus LLJ914,a marine bacterium isolated from the Okinawa Trough.</title>
        <authorList>
            <person name="Li J."/>
        </authorList>
    </citation>
    <scope>NUCLEOTIDE SEQUENCE [LARGE SCALE GENOMIC DNA]</scope>
</reference>
<comment type="caution">
    <text evidence="1">The sequence shown here is derived from an EMBL/GenBank/DDBJ whole genome shotgun (WGS) entry which is preliminary data.</text>
</comment>
<evidence type="ECO:0000313" key="2">
    <source>
        <dbReference type="Proteomes" id="UP001460270"/>
    </source>
</evidence>
<dbReference type="EMBL" id="JBBPFD010000668">
    <property type="protein sequence ID" value="KAK7877869.1"/>
    <property type="molecule type" value="Genomic_DNA"/>
</dbReference>
<accession>A0AAW0MM92</accession>
<dbReference type="Proteomes" id="UP001460270">
    <property type="component" value="Unassembled WGS sequence"/>
</dbReference>
<protein>
    <submittedName>
        <fullName evidence="1">Uncharacterized protein</fullName>
    </submittedName>
</protein>
<dbReference type="AlphaFoldDB" id="A0AAW0MM92"/>
<evidence type="ECO:0000313" key="1">
    <source>
        <dbReference type="EMBL" id="KAK7877869.1"/>
    </source>
</evidence>
<sequence>MAAKAQEVRSSLVSTSPLVKYSILQSRSSQTLTLAARLPLDAARKRSPPVLLSNSLQCNVSNAQAHDTNASKQSPAFNEGFFLNLKLYNKGTTRLSTFLIVNKMIDLKKLNKRKTRRRERKREQA</sequence>
<name>A0AAW0MM92_9GOBI</name>
<proteinExistence type="predicted"/>
<organism evidence="1 2">
    <name type="scientific">Mugilogobius chulae</name>
    <name type="common">yellowstripe goby</name>
    <dbReference type="NCBI Taxonomy" id="88201"/>
    <lineage>
        <taxon>Eukaryota</taxon>
        <taxon>Metazoa</taxon>
        <taxon>Chordata</taxon>
        <taxon>Craniata</taxon>
        <taxon>Vertebrata</taxon>
        <taxon>Euteleostomi</taxon>
        <taxon>Actinopterygii</taxon>
        <taxon>Neopterygii</taxon>
        <taxon>Teleostei</taxon>
        <taxon>Neoteleostei</taxon>
        <taxon>Acanthomorphata</taxon>
        <taxon>Gobiaria</taxon>
        <taxon>Gobiiformes</taxon>
        <taxon>Gobioidei</taxon>
        <taxon>Gobiidae</taxon>
        <taxon>Gobionellinae</taxon>
        <taxon>Mugilogobius</taxon>
    </lineage>
</organism>
<keyword evidence="2" id="KW-1185">Reference proteome</keyword>
<gene>
    <name evidence="1" type="ORF">WMY93_031475</name>
</gene>